<evidence type="ECO:0000313" key="2">
    <source>
        <dbReference type="EMBL" id="CDW30986.1"/>
    </source>
</evidence>
<accession>A0A0K2U029</accession>
<dbReference type="EMBL" id="HACA01013625">
    <property type="protein sequence ID" value="CDW30986.1"/>
    <property type="molecule type" value="Transcribed_RNA"/>
</dbReference>
<keyword evidence="1" id="KW-0472">Membrane</keyword>
<sequence length="57" mass="6685">LRRRRACCFLLFSDWLKIATLRSFLKVLKEGIYVLIVGSIQLFIIISGYLLITIYFS</sequence>
<feature type="transmembrane region" description="Helical" evidence="1">
    <location>
        <begin position="31"/>
        <end position="56"/>
    </location>
</feature>
<dbReference type="AlphaFoldDB" id="A0A0K2U029"/>
<keyword evidence="1" id="KW-1133">Transmembrane helix</keyword>
<reference evidence="2" key="1">
    <citation type="submission" date="2014-05" db="EMBL/GenBank/DDBJ databases">
        <authorList>
            <person name="Chronopoulou M."/>
        </authorList>
    </citation>
    <scope>NUCLEOTIDE SEQUENCE</scope>
    <source>
        <tissue evidence="2">Whole organism</tissue>
    </source>
</reference>
<evidence type="ECO:0000256" key="1">
    <source>
        <dbReference type="SAM" id="Phobius"/>
    </source>
</evidence>
<proteinExistence type="predicted"/>
<organism evidence="2">
    <name type="scientific">Lepeophtheirus salmonis</name>
    <name type="common">Salmon louse</name>
    <name type="synonym">Caligus salmonis</name>
    <dbReference type="NCBI Taxonomy" id="72036"/>
    <lineage>
        <taxon>Eukaryota</taxon>
        <taxon>Metazoa</taxon>
        <taxon>Ecdysozoa</taxon>
        <taxon>Arthropoda</taxon>
        <taxon>Crustacea</taxon>
        <taxon>Multicrustacea</taxon>
        <taxon>Hexanauplia</taxon>
        <taxon>Copepoda</taxon>
        <taxon>Siphonostomatoida</taxon>
        <taxon>Caligidae</taxon>
        <taxon>Lepeophtheirus</taxon>
    </lineage>
</organism>
<name>A0A0K2U029_LEPSM</name>
<keyword evidence="1" id="KW-0812">Transmembrane</keyword>
<feature type="non-terminal residue" evidence="2">
    <location>
        <position position="1"/>
    </location>
</feature>
<protein>
    <submittedName>
        <fullName evidence="2">Uncharacterized protein</fullName>
    </submittedName>
</protein>